<organism evidence="1 2">
    <name type="scientific">Vitis vinifera</name>
    <name type="common">Grape</name>
    <dbReference type="NCBI Taxonomy" id="29760"/>
    <lineage>
        <taxon>Eukaryota</taxon>
        <taxon>Viridiplantae</taxon>
        <taxon>Streptophyta</taxon>
        <taxon>Embryophyta</taxon>
        <taxon>Tracheophyta</taxon>
        <taxon>Spermatophyta</taxon>
        <taxon>Magnoliopsida</taxon>
        <taxon>eudicotyledons</taxon>
        <taxon>Gunneridae</taxon>
        <taxon>Pentapetalae</taxon>
        <taxon>rosids</taxon>
        <taxon>Vitales</taxon>
        <taxon>Vitaceae</taxon>
        <taxon>Viteae</taxon>
        <taxon>Vitis</taxon>
    </lineage>
</organism>
<sequence length="29" mass="2961">MGSSGLLEQKGGGQQHFCQGLELGAVTDL</sequence>
<dbReference type="PaxDb" id="29760-VIT_12s0034g01640.t01"/>
<evidence type="ECO:0000313" key="2">
    <source>
        <dbReference type="Proteomes" id="UP000009183"/>
    </source>
</evidence>
<dbReference type="EMBL" id="FN595497">
    <property type="protein sequence ID" value="CBI23829.3"/>
    <property type="molecule type" value="Genomic_DNA"/>
</dbReference>
<dbReference type="HOGENOM" id="CLU_3411292_0_0_1"/>
<dbReference type="InParanoid" id="D7T000"/>
<protein>
    <submittedName>
        <fullName evidence="1">Uncharacterized protein</fullName>
    </submittedName>
</protein>
<proteinExistence type="predicted"/>
<gene>
    <name evidence="1" type="ordered locus">VIT_12s0034g01640</name>
</gene>
<keyword evidence="2" id="KW-1185">Reference proteome</keyword>
<accession>D7T000</accession>
<reference evidence="2" key="1">
    <citation type="journal article" date="2007" name="Nature">
        <title>The grapevine genome sequence suggests ancestral hexaploidization in major angiosperm phyla.</title>
        <authorList>
            <consortium name="The French-Italian Public Consortium for Grapevine Genome Characterization."/>
            <person name="Jaillon O."/>
            <person name="Aury J.-M."/>
            <person name="Noel B."/>
            <person name="Policriti A."/>
            <person name="Clepet C."/>
            <person name="Casagrande A."/>
            <person name="Choisne N."/>
            <person name="Aubourg S."/>
            <person name="Vitulo N."/>
            <person name="Jubin C."/>
            <person name="Vezzi A."/>
            <person name="Legeai F."/>
            <person name="Hugueney P."/>
            <person name="Dasilva C."/>
            <person name="Horner D."/>
            <person name="Mica E."/>
            <person name="Jublot D."/>
            <person name="Poulain J."/>
            <person name="Bruyere C."/>
            <person name="Billault A."/>
            <person name="Segurens B."/>
            <person name="Gouyvenoux M."/>
            <person name="Ugarte E."/>
            <person name="Cattonaro F."/>
            <person name="Anthouard V."/>
            <person name="Vico V."/>
            <person name="Del Fabbro C."/>
            <person name="Alaux M."/>
            <person name="Di Gaspero G."/>
            <person name="Dumas V."/>
            <person name="Felice N."/>
            <person name="Paillard S."/>
            <person name="Juman I."/>
            <person name="Moroldo M."/>
            <person name="Scalabrin S."/>
            <person name="Canaguier A."/>
            <person name="Le Clainche I."/>
            <person name="Malacrida G."/>
            <person name="Durand E."/>
            <person name="Pesole G."/>
            <person name="Laucou V."/>
            <person name="Chatelet P."/>
            <person name="Merdinoglu D."/>
            <person name="Delledonne M."/>
            <person name="Pezzotti M."/>
            <person name="Lecharny A."/>
            <person name="Scarpelli C."/>
            <person name="Artiguenave F."/>
            <person name="Pe M.E."/>
            <person name="Valle G."/>
            <person name="Morgante M."/>
            <person name="Caboche M."/>
            <person name="Adam-Blondon A.-F."/>
            <person name="Weissenbach J."/>
            <person name="Quetier F."/>
            <person name="Wincker P."/>
        </authorList>
    </citation>
    <scope>NUCLEOTIDE SEQUENCE [LARGE SCALE GENOMIC DNA]</scope>
    <source>
        <strain evidence="2">cv. Pinot noir / PN40024</strain>
    </source>
</reference>
<name>D7T000_VITVI</name>
<dbReference type="Proteomes" id="UP000009183">
    <property type="component" value="Chromosome 12"/>
</dbReference>
<dbReference type="AlphaFoldDB" id="D7T000"/>
<evidence type="ECO:0000313" key="1">
    <source>
        <dbReference type="EMBL" id="CBI23829.3"/>
    </source>
</evidence>